<keyword evidence="5" id="KW-1185">Reference proteome</keyword>
<evidence type="ECO:0000313" key="3">
    <source>
        <dbReference type="EMBL" id="BDD87003.1"/>
    </source>
</evidence>
<proteinExistence type="predicted"/>
<organism evidence="2 5">
    <name type="scientific">Desulfofustis limnaeus</name>
    <dbReference type="NCBI Taxonomy" id="2740163"/>
    <lineage>
        <taxon>Bacteria</taxon>
        <taxon>Pseudomonadati</taxon>
        <taxon>Thermodesulfobacteriota</taxon>
        <taxon>Desulfobulbia</taxon>
        <taxon>Desulfobulbales</taxon>
        <taxon>Desulfocapsaceae</taxon>
        <taxon>Desulfofustis</taxon>
    </lineage>
</organism>
<dbReference type="EMBL" id="AP025516">
    <property type="protein sequence ID" value="BDD87954.1"/>
    <property type="molecule type" value="Genomic_DNA"/>
</dbReference>
<sequence length="73" mass="8318">MTRLAGTPKGARASADLYSLIETAKANGLEPYRYLRYLFEKLPFARSTEDYQALLPMRLRPEDVELKNIARGV</sequence>
<name>A0ABM7W516_9BACT</name>
<dbReference type="Proteomes" id="UP000830055">
    <property type="component" value="Chromosome"/>
</dbReference>
<evidence type="ECO:0000259" key="1">
    <source>
        <dbReference type="Pfam" id="PF13817"/>
    </source>
</evidence>
<dbReference type="EMBL" id="AP025516">
    <property type="protein sequence ID" value="BDD87003.1"/>
    <property type="molecule type" value="Genomic_DNA"/>
</dbReference>
<dbReference type="Pfam" id="PF13817">
    <property type="entry name" value="DDE_Tnp_IS66_C"/>
    <property type="match status" value="1"/>
</dbReference>
<gene>
    <name evidence="2" type="ORF">DPPLL_03520</name>
    <name evidence="3" type="ORF">DPPLL_13680</name>
    <name evidence="4" type="ORF">DPPLL_23190</name>
</gene>
<reference evidence="2 5" key="1">
    <citation type="submission" date="2022-01" db="EMBL/GenBank/DDBJ databases">
        <title>Desulfofustis limnae sp. nov., a novel mesophilic sulfate-reducing bacterium isolated from marsh soil.</title>
        <authorList>
            <person name="Watanabe M."/>
            <person name="Takahashi A."/>
            <person name="Kojima H."/>
            <person name="Fukui M."/>
        </authorList>
    </citation>
    <scope>NUCLEOTIDE SEQUENCE [LARGE SCALE GENOMIC DNA]</scope>
    <source>
        <strain evidence="2 5">PPLL</strain>
    </source>
</reference>
<evidence type="ECO:0000313" key="2">
    <source>
        <dbReference type="EMBL" id="BDD85987.1"/>
    </source>
</evidence>
<dbReference type="InterPro" id="IPR039552">
    <property type="entry name" value="IS66_C"/>
</dbReference>
<evidence type="ECO:0000313" key="5">
    <source>
        <dbReference type="Proteomes" id="UP000830055"/>
    </source>
</evidence>
<protein>
    <recommendedName>
        <fullName evidence="1">Transposase IS66 C-terminal domain-containing protein</fullName>
    </recommendedName>
</protein>
<feature type="domain" description="Transposase IS66 C-terminal" evidence="1">
    <location>
        <begin position="19"/>
        <end position="56"/>
    </location>
</feature>
<dbReference type="EMBL" id="AP025516">
    <property type="protein sequence ID" value="BDD85987.1"/>
    <property type="molecule type" value="Genomic_DNA"/>
</dbReference>
<accession>A0ABM7W516</accession>
<evidence type="ECO:0000313" key="4">
    <source>
        <dbReference type="EMBL" id="BDD87954.1"/>
    </source>
</evidence>